<dbReference type="RefSeq" id="WP_161949253.1">
    <property type="nucleotide sequence ID" value="NZ_FOTO01000031.1"/>
</dbReference>
<dbReference type="InterPro" id="IPR025391">
    <property type="entry name" value="DUF4123"/>
</dbReference>
<feature type="domain" description="DUF4123" evidence="1">
    <location>
        <begin position="31"/>
        <end position="145"/>
    </location>
</feature>
<accession>A0A8G2F9K5</accession>
<proteinExistence type="predicted"/>
<evidence type="ECO:0000313" key="2">
    <source>
        <dbReference type="EMBL" id="SFM24992.1"/>
    </source>
</evidence>
<keyword evidence="3" id="KW-1185">Reference proteome</keyword>
<evidence type="ECO:0000259" key="1">
    <source>
        <dbReference type="Pfam" id="PF13503"/>
    </source>
</evidence>
<dbReference type="Pfam" id="PF13503">
    <property type="entry name" value="DUF4123"/>
    <property type="match status" value="1"/>
</dbReference>
<protein>
    <recommendedName>
        <fullName evidence="1">DUF4123 domain-containing protein</fullName>
    </recommendedName>
</protein>
<comment type="caution">
    <text evidence="2">The sequence shown here is derived from an EMBL/GenBank/DDBJ whole genome shotgun (WGS) entry which is preliminary data.</text>
</comment>
<dbReference type="EMBL" id="FOTO01000031">
    <property type="protein sequence ID" value="SFM24992.1"/>
    <property type="molecule type" value="Genomic_DNA"/>
</dbReference>
<name>A0A8G2F9K5_DESNO</name>
<dbReference type="AlphaFoldDB" id="A0A8G2F9K5"/>
<dbReference type="Proteomes" id="UP000199581">
    <property type="component" value="Unassembled WGS sequence"/>
</dbReference>
<gene>
    <name evidence="2" type="ORF">SAMN05421830_1312</name>
</gene>
<reference evidence="2 3" key="1">
    <citation type="submission" date="2016-10" db="EMBL/GenBank/DDBJ databases">
        <authorList>
            <person name="Varghese N."/>
            <person name="Submissions S."/>
        </authorList>
    </citation>
    <scope>NUCLEOTIDE SEQUENCE [LARGE SCALE GENOMIC DNA]</scope>
    <source>
        <strain evidence="2 3">DSM 1741</strain>
    </source>
</reference>
<sequence>MHESQMNEVVREVRDPKAVLEEIRNKGWSAWLVLDPGCHPDALAQLYSLEPETKKTLLFLDSRLEHMHELSPRILPLKPGSLILDWLEEHDPRGWGMVVASDAPIEDVLAHLRSLLLVKTEGENLIFRIWDGRILARISVAMPEETPLLLGPARLVLTRMSEGGWARIDHAPENPDSPRPVHPCPWYMFGARHAEVFREGRAQILARNIVFSLCGPTPDAPLPMPPGDEPLLAFTVRQVQRGLALGLSSEQALELFIRCCLLHGESFPDTESFPDLKPFTTRIVNEDAAVAAMRNICTQGGYRG</sequence>
<organism evidence="2 3">
    <name type="scientific">Desulfomicrobium norvegicum (strain DSM 1741 / NCIMB 8310)</name>
    <name type="common">Desulfovibrio baculatus (strain Norway 4)</name>
    <name type="synonym">Desulfovibrio desulfuricans (strain Norway 4)</name>
    <dbReference type="NCBI Taxonomy" id="52561"/>
    <lineage>
        <taxon>Bacteria</taxon>
        <taxon>Pseudomonadati</taxon>
        <taxon>Thermodesulfobacteriota</taxon>
        <taxon>Desulfovibrionia</taxon>
        <taxon>Desulfovibrionales</taxon>
        <taxon>Desulfomicrobiaceae</taxon>
        <taxon>Desulfomicrobium</taxon>
    </lineage>
</organism>
<evidence type="ECO:0000313" key="3">
    <source>
        <dbReference type="Proteomes" id="UP000199581"/>
    </source>
</evidence>